<evidence type="ECO:0000313" key="2">
    <source>
        <dbReference type="EMBL" id="KXB60806.1"/>
    </source>
</evidence>
<dbReference type="Proteomes" id="UP000070394">
    <property type="component" value="Unassembled WGS sequence"/>
</dbReference>
<name>A0A133ZZD3_9FIRM</name>
<accession>A0A133ZZD3</accession>
<dbReference type="Pfam" id="PF00753">
    <property type="entry name" value="Lactamase_B"/>
    <property type="match status" value="1"/>
</dbReference>
<gene>
    <name evidence="2" type="ORF">HMPREF1866_00256</name>
</gene>
<dbReference type="STRING" id="467210.HMPREF1866_00256"/>
<dbReference type="Gene3D" id="3.60.15.10">
    <property type="entry name" value="Ribonuclease Z/Hydroxyacylglutathione hydrolase-like"/>
    <property type="match status" value="1"/>
</dbReference>
<reference evidence="3" key="1">
    <citation type="submission" date="2016-01" db="EMBL/GenBank/DDBJ databases">
        <authorList>
            <person name="Mitreva M."/>
            <person name="Pepin K.H."/>
            <person name="Mihindukulasuriya K.A."/>
            <person name="Fulton R."/>
            <person name="Fronick C."/>
            <person name="O'Laughlin M."/>
            <person name="Miner T."/>
            <person name="Herter B."/>
            <person name="Rosa B.A."/>
            <person name="Cordes M."/>
            <person name="Tomlinson C."/>
            <person name="Wollam A."/>
            <person name="Palsikar V.B."/>
            <person name="Mardis E.R."/>
            <person name="Wilson R.K."/>
        </authorList>
    </citation>
    <scope>NUCLEOTIDE SEQUENCE [LARGE SCALE GENOMIC DNA]</scope>
    <source>
        <strain evidence="3">DNF00896</strain>
    </source>
</reference>
<organism evidence="2 3">
    <name type="scientific">Lachnoanaerobaculum saburreum</name>
    <dbReference type="NCBI Taxonomy" id="467210"/>
    <lineage>
        <taxon>Bacteria</taxon>
        <taxon>Bacillati</taxon>
        <taxon>Bacillota</taxon>
        <taxon>Clostridia</taxon>
        <taxon>Lachnospirales</taxon>
        <taxon>Lachnospiraceae</taxon>
        <taxon>Lachnoanaerobaculum</taxon>
    </lineage>
</organism>
<dbReference type="Pfam" id="PF07521">
    <property type="entry name" value="RMMBL"/>
    <property type="match status" value="1"/>
</dbReference>
<keyword evidence="3" id="KW-1185">Reference proteome</keyword>
<dbReference type="GO" id="GO:0004521">
    <property type="term" value="F:RNA endonuclease activity"/>
    <property type="evidence" value="ECO:0007669"/>
    <property type="project" value="TreeGrafter"/>
</dbReference>
<dbReference type="InterPro" id="IPR036866">
    <property type="entry name" value="RibonucZ/Hydroxyglut_hydro"/>
</dbReference>
<dbReference type="InterPro" id="IPR011108">
    <property type="entry name" value="RMMBL"/>
</dbReference>
<dbReference type="EMBL" id="LSDA01000010">
    <property type="protein sequence ID" value="KXB60806.1"/>
    <property type="molecule type" value="Genomic_DNA"/>
</dbReference>
<dbReference type="PATRIC" id="fig|467210.3.peg.252"/>
<proteinExistence type="predicted"/>
<sequence>MQQDIIFIPLGGGQRVGASCYYLKVGDANIILDAGIGIDDGLEFGPDFQFLIRTPFIQSMTQINNIFISHAHMDHVGYLLKLMNQTSYAGVYMTEITKVLSEYQLYDRLFIGKSSDENTRLAARSLLERIATVSFMQTMDFGKYKVTFYPAGHIPGAMMMLFETGKKRILYTGDYSLNSTALTQGCMIPKDAKIDTVIICGLHAKHPDYTKKSDAIYKQAGYVLHTVKDNRRSLLCQIPQLSKGIEFIKKLNDWNNTGVPIYIDRSIMDMVVKMEKLSVPVLNKYNKVMGDEKPSVPHIYLTSDRNTKWAGHYKSIKVDFSLHEDFNEMKQFLKRINPRQAIVVHCGKENSVFDDTIEQEMMKDVDCRTQFTFADEEEIYRL</sequence>
<dbReference type="PANTHER" id="PTHR11203">
    <property type="entry name" value="CLEAVAGE AND POLYADENYLATION SPECIFICITY FACTOR FAMILY MEMBER"/>
    <property type="match status" value="1"/>
</dbReference>
<dbReference type="SMART" id="SM00849">
    <property type="entry name" value="Lactamase_B"/>
    <property type="match status" value="1"/>
</dbReference>
<feature type="domain" description="Metallo-beta-lactamase" evidence="1">
    <location>
        <begin position="17"/>
        <end position="202"/>
    </location>
</feature>
<dbReference type="AlphaFoldDB" id="A0A133ZZD3"/>
<dbReference type="OrthoDB" id="9803916at2"/>
<evidence type="ECO:0000259" key="1">
    <source>
        <dbReference type="SMART" id="SM00849"/>
    </source>
</evidence>
<dbReference type="SUPFAM" id="SSF56281">
    <property type="entry name" value="Metallo-hydrolase/oxidoreductase"/>
    <property type="match status" value="1"/>
</dbReference>
<dbReference type="RefSeq" id="WP_060930252.1">
    <property type="nucleotide sequence ID" value="NZ_KQ959775.1"/>
</dbReference>
<dbReference type="PANTHER" id="PTHR11203:SF37">
    <property type="entry name" value="INTEGRATOR COMPLEX SUBUNIT 11"/>
    <property type="match status" value="1"/>
</dbReference>
<dbReference type="InterPro" id="IPR001279">
    <property type="entry name" value="Metallo-B-lactamas"/>
</dbReference>
<evidence type="ECO:0000313" key="3">
    <source>
        <dbReference type="Proteomes" id="UP000070394"/>
    </source>
</evidence>
<dbReference type="InterPro" id="IPR050698">
    <property type="entry name" value="MBL"/>
</dbReference>
<comment type="caution">
    <text evidence="2">The sequence shown here is derived from an EMBL/GenBank/DDBJ whole genome shotgun (WGS) entry which is preliminary data.</text>
</comment>
<protein>
    <submittedName>
        <fullName evidence="2">Metallo-beta-lactamase domain protein</fullName>
    </submittedName>
</protein>